<keyword evidence="3" id="KW-1185">Reference proteome</keyword>
<dbReference type="Proteomes" id="UP001152607">
    <property type="component" value="Unassembled WGS sequence"/>
</dbReference>
<sequence length="61" mass="6849">MHAYIQYSTVPASRRNSEIARPPPQQNKQTNSKRGLLPAAVIPNLDPPPNDRPALFSKRLE</sequence>
<name>A0A9W4UT38_9PLEO</name>
<dbReference type="EMBL" id="CAOQHR010000010">
    <property type="protein sequence ID" value="CAI6340647.1"/>
    <property type="molecule type" value="Genomic_DNA"/>
</dbReference>
<evidence type="ECO:0000256" key="1">
    <source>
        <dbReference type="SAM" id="MobiDB-lite"/>
    </source>
</evidence>
<accession>A0A9W4UT38</accession>
<evidence type="ECO:0000313" key="2">
    <source>
        <dbReference type="EMBL" id="CAI6340647.1"/>
    </source>
</evidence>
<gene>
    <name evidence="2" type="ORF">PDIGIT_LOCUS13831</name>
</gene>
<comment type="caution">
    <text evidence="2">The sequence shown here is derived from an EMBL/GenBank/DDBJ whole genome shotgun (WGS) entry which is preliminary data.</text>
</comment>
<evidence type="ECO:0000313" key="3">
    <source>
        <dbReference type="Proteomes" id="UP001152607"/>
    </source>
</evidence>
<feature type="compositionally biased region" description="Polar residues" evidence="1">
    <location>
        <begin position="1"/>
        <end position="11"/>
    </location>
</feature>
<organism evidence="2 3">
    <name type="scientific">Periconia digitata</name>
    <dbReference type="NCBI Taxonomy" id="1303443"/>
    <lineage>
        <taxon>Eukaryota</taxon>
        <taxon>Fungi</taxon>
        <taxon>Dikarya</taxon>
        <taxon>Ascomycota</taxon>
        <taxon>Pezizomycotina</taxon>
        <taxon>Dothideomycetes</taxon>
        <taxon>Pleosporomycetidae</taxon>
        <taxon>Pleosporales</taxon>
        <taxon>Massarineae</taxon>
        <taxon>Periconiaceae</taxon>
        <taxon>Periconia</taxon>
    </lineage>
</organism>
<proteinExistence type="predicted"/>
<protein>
    <submittedName>
        <fullName evidence="2">Uncharacterized protein</fullName>
    </submittedName>
</protein>
<reference evidence="2" key="1">
    <citation type="submission" date="2023-01" db="EMBL/GenBank/DDBJ databases">
        <authorList>
            <person name="Van Ghelder C."/>
            <person name="Rancurel C."/>
        </authorList>
    </citation>
    <scope>NUCLEOTIDE SEQUENCE</scope>
    <source>
        <strain evidence="2">CNCM I-4278</strain>
    </source>
</reference>
<feature type="region of interest" description="Disordered" evidence="1">
    <location>
        <begin position="1"/>
        <end position="61"/>
    </location>
</feature>
<dbReference type="AlphaFoldDB" id="A0A9W4UT38"/>